<dbReference type="RefSeq" id="WP_155301884.1">
    <property type="nucleotide sequence ID" value="NZ_AP021875.1"/>
</dbReference>
<sequence length="105" mass="12288">MWNEPSKQDLQKIGIPKLYDDEETPLKDKLIYGHFFIGACDWFIAEWDGGDLFFGYANLGDDQCAEWGYISFSELKSLNINGFEIEYDAHWKIRPAKEVSKIIFR</sequence>
<dbReference type="Pfam" id="PF11171">
    <property type="entry name" value="DUF2958"/>
    <property type="match status" value="1"/>
</dbReference>
<protein>
    <recommendedName>
        <fullName evidence="3">DUF2958 domain-containing protein</fullName>
    </recommendedName>
</protein>
<name>A0A5K7YXP2_9BACT</name>
<organism evidence="1 2">
    <name type="scientific">Desulfosarcina widdelii</name>
    <dbReference type="NCBI Taxonomy" id="947919"/>
    <lineage>
        <taxon>Bacteria</taxon>
        <taxon>Pseudomonadati</taxon>
        <taxon>Thermodesulfobacteriota</taxon>
        <taxon>Desulfobacteria</taxon>
        <taxon>Desulfobacterales</taxon>
        <taxon>Desulfosarcinaceae</taxon>
        <taxon>Desulfosarcina</taxon>
    </lineage>
</organism>
<dbReference type="EMBL" id="AP021875">
    <property type="protein sequence ID" value="BBO72703.1"/>
    <property type="molecule type" value="Genomic_DNA"/>
</dbReference>
<dbReference type="InterPro" id="IPR021341">
    <property type="entry name" value="DUF2958"/>
</dbReference>
<reference evidence="1 2" key="1">
    <citation type="submission" date="2019-11" db="EMBL/GenBank/DDBJ databases">
        <title>Comparative genomics of hydrocarbon-degrading Desulfosarcina strains.</title>
        <authorList>
            <person name="Watanabe M."/>
            <person name="Kojima H."/>
            <person name="Fukui M."/>
        </authorList>
    </citation>
    <scope>NUCLEOTIDE SEQUENCE [LARGE SCALE GENOMIC DNA]</scope>
    <source>
        <strain evidence="1 2">PP31</strain>
    </source>
</reference>
<dbReference type="Proteomes" id="UP000427769">
    <property type="component" value="Chromosome"/>
</dbReference>
<proteinExistence type="predicted"/>
<accession>A0A5K7YXP2</accession>
<keyword evidence="2" id="KW-1185">Reference proteome</keyword>
<evidence type="ECO:0000313" key="2">
    <source>
        <dbReference type="Proteomes" id="UP000427769"/>
    </source>
</evidence>
<dbReference type="OrthoDB" id="5421038at2"/>
<evidence type="ECO:0008006" key="3">
    <source>
        <dbReference type="Google" id="ProtNLM"/>
    </source>
</evidence>
<dbReference type="AlphaFoldDB" id="A0A5K7YXP2"/>
<dbReference type="KEGG" id="dwd:DSCW_01200"/>
<gene>
    <name evidence="1" type="ORF">DSCW_01200</name>
</gene>
<evidence type="ECO:0000313" key="1">
    <source>
        <dbReference type="EMBL" id="BBO72703.1"/>
    </source>
</evidence>